<geneLocation type="plasmid" evidence="3">
    <name>pA681-IMP</name>
</geneLocation>
<protein>
    <submittedName>
        <fullName evidence="4">Uncharacterized protein</fullName>
    </submittedName>
</protein>
<proteinExistence type="predicted"/>
<reference evidence="3" key="2">
    <citation type="submission" date="2017-06" db="EMBL/GenBank/DDBJ databases">
        <title>Complete sequence of pA681-IMP from clinical Pseudomonas aeruginosa.</title>
        <authorList>
            <person name="Yuan M."/>
            <person name="Feng J.2nd."/>
            <person name="Zhan Z.3rd."/>
            <person name="Jiang X.4th."/>
            <person name="Zhang D.5th."/>
            <person name="Chen X.6th."/>
            <person name="Zhao X."/>
            <person name="Che J."/>
            <person name="Lu J."/>
            <person name="Xu J."/>
            <person name="Li J."/>
            <person name="Zhou D."/>
        </authorList>
    </citation>
    <scope>NUCLEOTIDE SEQUENCE</scope>
    <source>
        <plasmid evidence="3">pA681-IMP</plasmid>
    </source>
</reference>
<accession>A0A2L1KIA7</accession>
<evidence type="ECO:0000256" key="1">
    <source>
        <dbReference type="SAM" id="MobiDB-lite"/>
    </source>
</evidence>
<evidence type="ECO:0000313" key="2">
    <source>
        <dbReference type="EMBL" id="AVE20479.1"/>
    </source>
</evidence>
<sequence>MAGAKLNRWPGSALSEQSQESCIRRPDSGSITGELLVIDGAIV</sequence>
<evidence type="ECO:0000313" key="4">
    <source>
        <dbReference type="EMBL" id="AVE22064.1"/>
    </source>
</evidence>
<keyword evidence="4" id="KW-0614">Plasmid</keyword>
<dbReference type="EMBL" id="MF344568">
    <property type="protein sequence ID" value="AVE20479.1"/>
    <property type="molecule type" value="Genomic_DNA"/>
</dbReference>
<dbReference type="AlphaFoldDB" id="A0A2L1KIA7"/>
<feature type="region of interest" description="Disordered" evidence="1">
    <location>
        <begin position="1"/>
        <end position="28"/>
    </location>
</feature>
<organism evidence="4">
    <name type="scientific">Pseudomonas aeruginosa</name>
    <dbReference type="NCBI Taxonomy" id="287"/>
    <lineage>
        <taxon>Bacteria</taxon>
        <taxon>Pseudomonadati</taxon>
        <taxon>Pseudomonadota</taxon>
        <taxon>Gammaproteobacteria</taxon>
        <taxon>Pseudomonadales</taxon>
        <taxon>Pseudomonadaceae</taxon>
        <taxon>Pseudomonas</taxon>
    </lineage>
</organism>
<geneLocation type="plasmid" evidence="4">
    <name>pR31014-IMP</name>
</geneLocation>
<name>A0A2L1KIA7_PSEAI</name>
<geneLocation type="plasmid" evidence="2">
    <name>p727-IMP</name>
</geneLocation>
<evidence type="ECO:0000313" key="3">
    <source>
        <dbReference type="EMBL" id="AVE21576.1"/>
    </source>
</evidence>
<dbReference type="EMBL" id="MF344571">
    <property type="protein sequence ID" value="AVE22064.1"/>
    <property type="molecule type" value="Genomic_DNA"/>
</dbReference>
<reference evidence="4" key="3">
    <citation type="submission" date="2017-06" db="EMBL/GenBank/DDBJ databases">
        <title>Complete sequence of pR31014-IMP from clinical Pseudomonas aeruginosa.</title>
        <authorList>
            <person name="Yuan M."/>
            <person name="Feng J.2nd."/>
            <person name="Zhan Z.3rd."/>
            <person name="Jiang X.4th."/>
            <person name="Zhang D.5th."/>
            <person name="Chen X.6th."/>
            <person name="Zhao X."/>
            <person name="Che J."/>
            <person name="Lu J."/>
            <person name="Xu J."/>
            <person name="Li J."/>
            <person name="Zhou D."/>
        </authorList>
    </citation>
    <scope>NUCLEOTIDE SEQUENCE</scope>
    <source>
        <plasmid evidence="4">pR31014-IMP</plasmid>
    </source>
</reference>
<reference evidence="2" key="1">
    <citation type="submission" date="2017-06" db="EMBL/GenBank/DDBJ databases">
        <title>Complete sequence of p727-IMP from clinical Pseudomonas aeruginosa.</title>
        <authorList>
            <person name="Yuan M."/>
            <person name="Feng J.2nd."/>
            <person name="Zhan Z.3rd."/>
            <person name="Jiang X.4th."/>
            <person name="Zhang D.5th."/>
            <person name="Chen X.6th."/>
            <person name="Zhao X."/>
            <person name="Che J."/>
            <person name="Lu J."/>
            <person name="Xu J."/>
            <person name="Li J."/>
            <person name="Zhou D."/>
        </authorList>
    </citation>
    <scope>NUCLEOTIDE SEQUENCE</scope>
    <source>
        <plasmid evidence="2">p727-IMP</plasmid>
    </source>
</reference>
<dbReference type="EMBL" id="MF344570">
    <property type="protein sequence ID" value="AVE21576.1"/>
    <property type="molecule type" value="Genomic_DNA"/>
</dbReference>